<accession>A0A0F7L5P2</accession>
<proteinExistence type="predicted"/>
<evidence type="ECO:0000313" key="1">
    <source>
        <dbReference type="EMBL" id="AKH46842.1"/>
    </source>
</evidence>
<reference evidence="1" key="1">
    <citation type="journal article" date="2015" name="Front. Microbiol.">
        <title>Combining genomic sequencing methods to explore viral diversity and reveal potential virus-host interactions.</title>
        <authorList>
            <person name="Chow C.E."/>
            <person name="Winget D.M."/>
            <person name="White R.A.III."/>
            <person name="Hallam S.J."/>
            <person name="Suttle C.A."/>
        </authorList>
    </citation>
    <scope>NUCLEOTIDE SEQUENCE</scope>
    <source>
        <strain evidence="1">Anoxic2_3</strain>
    </source>
</reference>
<organism evidence="1">
    <name type="scientific">uncultured marine virus</name>
    <dbReference type="NCBI Taxonomy" id="186617"/>
    <lineage>
        <taxon>Viruses</taxon>
        <taxon>environmental samples</taxon>
    </lineage>
</organism>
<sequence length="66" mass="7206">MLRLGIAAPTLRMRVFNGRLIGCAPRRKCRGRLPPDIRGVHFVGGAVAGCSLFLTTVVRCSRANLR</sequence>
<dbReference type="EMBL" id="KR029587">
    <property type="protein sequence ID" value="AKH46842.1"/>
    <property type="molecule type" value="Genomic_DNA"/>
</dbReference>
<reference evidence="1" key="2">
    <citation type="submission" date="2015-03" db="EMBL/GenBank/DDBJ databases">
        <authorList>
            <person name="Chow C.-E.T."/>
            <person name="Winget D.M."/>
            <person name="White R.A.III."/>
            <person name="Hallam S.J."/>
            <person name="Suttle C.A."/>
        </authorList>
    </citation>
    <scope>NUCLEOTIDE SEQUENCE</scope>
    <source>
        <strain evidence="1">Anoxic2_3</strain>
    </source>
</reference>
<protein>
    <submittedName>
        <fullName evidence="1">Uncharacterized protein</fullName>
    </submittedName>
</protein>
<name>A0A0F7L5P2_9VIRU</name>